<proteinExistence type="predicted"/>
<dbReference type="AlphaFoldDB" id="A0A498HLJ7"/>
<reference evidence="1 2" key="1">
    <citation type="submission" date="2018-10" db="EMBL/GenBank/DDBJ databases">
        <title>A high-quality apple genome assembly.</title>
        <authorList>
            <person name="Hu J."/>
        </authorList>
    </citation>
    <scope>NUCLEOTIDE SEQUENCE [LARGE SCALE GENOMIC DNA]</scope>
    <source>
        <strain evidence="2">cv. HFTH1</strain>
        <tissue evidence="1">Young leaf</tissue>
    </source>
</reference>
<feature type="non-terminal residue" evidence="1">
    <location>
        <position position="1"/>
    </location>
</feature>
<comment type="caution">
    <text evidence="1">The sequence shown here is derived from an EMBL/GenBank/DDBJ whole genome shotgun (WGS) entry which is preliminary data.</text>
</comment>
<gene>
    <name evidence="1" type="ORF">DVH24_025300</name>
</gene>
<protein>
    <submittedName>
        <fullName evidence="1">Uncharacterized protein</fullName>
    </submittedName>
</protein>
<evidence type="ECO:0000313" key="1">
    <source>
        <dbReference type="EMBL" id="RXH71799.1"/>
    </source>
</evidence>
<sequence length="199" mass="22930">SRASCLFSSFLDPSASFSSEPSLSFPISLRSPLRALQSLLRHLFLCAFSVISSPATLLQICPIEKTQIIIIYSSSPQDFPGKEYRAREGKNERDTEIRWLVRVLETFMFFAFYGNEKKEENIDLNCNFQFFTLLILKSLFCRQMVDMVLCPLSVVWSLNFLQGMLRRSRDSKLNRMIQEDHIVGSSSGIQYPEFFVKVP</sequence>
<accession>A0A498HLJ7</accession>
<dbReference type="Proteomes" id="UP000290289">
    <property type="component" value="Chromosome 16"/>
</dbReference>
<name>A0A498HLJ7_MALDO</name>
<keyword evidence="2" id="KW-1185">Reference proteome</keyword>
<organism evidence="1 2">
    <name type="scientific">Malus domestica</name>
    <name type="common">Apple</name>
    <name type="synonym">Pyrus malus</name>
    <dbReference type="NCBI Taxonomy" id="3750"/>
    <lineage>
        <taxon>Eukaryota</taxon>
        <taxon>Viridiplantae</taxon>
        <taxon>Streptophyta</taxon>
        <taxon>Embryophyta</taxon>
        <taxon>Tracheophyta</taxon>
        <taxon>Spermatophyta</taxon>
        <taxon>Magnoliopsida</taxon>
        <taxon>eudicotyledons</taxon>
        <taxon>Gunneridae</taxon>
        <taxon>Pentapetalae</taxon>
        <taxon>rosids</taxon>
        <taxon>fabids</taxon>
        <taxon>Rosales</taxon>
        <taxon>Rosaceae</taxon>
        <taxon>Amygdaloideae</taxon>
        <taxon>Maleae</taxon>
        <taxon>Malus</taxon>
    </lineage>
</organism>
<dbReference type="EMBL" id="RDQH01000342">
    <property type="protein sequence ID" value="RXH71799.1"/>
    <property type="molecule type" value="Genomic_DNA"/>
</dbReference>
<evidence type="ECO:0000313" key="2">
    <source>
        <dbReference type="Proteomes" id="UP000290289"/>
    </source>
</evidence>